<accession>S8CKL4</accession>
<dbReference type="Gene3D" id="3.30.559.10">
    <property type="entry name" value="Chloramphenicol acetyltransferase-like domain"/>
    <property type="match status" value="2"/>
</dbReference>
<name>S8CKL4_9LAMI</name>
<keyword evidence="3" id="KW-0012">Acyltransferase</keyword>
<dbReference type="GO" id="GO:0016747">
    <property type="term" value="F:acyltransferase activity, transferring groups other than amino-acyl groups"/>
    <property type="evidence" value="ECO:0007669"/>
    <property type="project" value="TreeGrafter"/>
</dbReference>
<evidence type="ECO:0000256" key="3">
    <source>
        <dbReference type="ARBA" id="ARBA00023315"/>
    </source>
</evidence>
<dbReference type="InterPro" id="IPR050317">
    <property type="entry name" value="Plant_Fungal_Acyltransferase"/>
</dbReference>
<organism evidence="4 5">
    <name type="scientific">Genlisea aurea</name>
    <dbReference type="NCBI Taxonomy" id="192259"/>
    <lineage>
        <taxon>Eukaryota</taxon>
        <taxon>Viridiplantae</taxon>
        <taxon>Streptophyta</taxon>
        <taxon>Embryophyta</taxon>
        <taxon>Tracheophyta</taxon>
        <taxon>Spermatophyta</taxon>
        <taxon>Magnoliopsida</taxon>
        <taxon>eudicotyledons</taxon>
        <taxon>Gunneridae</taxon>
        <taxon>Pentapetalae</taxon>
        <taxon>asterids</taxon>
        <taxon>lamiids</taxon>
        <taxon>Lamiales</taxon>
        <taxon>Lentibulariaceae</taxon>
        <taxon>Genlisea</taxon>
    </lineage>
</organism>
<comment type="similarity">
    <text evidence="1">Belongs to the plant acyltransferase family.</text>
</comment>
<reference evidence="4 5" key="1">
    <citation type="journal article" date="2013" name="BMC Genomics">
        <title>The miniature genome of a carnivorous plant Genlisea aurea contains a low number of genes and short non-coding sequences.</title>
        <authorList>
            <person name="Leushkin E.V."/>
            <person name="Sutormin R.A."/>
            <person name="Nabieva E.R."/>
            <person name="Penin A.A."/>
            <person name="Kondrashov A.S."/>
            <person name="Logacheva M.D."/>
        </authorList>
    </citation>
    <scope>NUCLEOTIDE SEQUENCE [LARGE SCALE GENOMIC DNA]</scope>
</reference>
<dbReference type="PANTHER" id="PTHR31642">
    <property type="entry name" value="TRICHOTHECENE 3-O-ACETYLTRANSFERASE"/>
    <property type="match status" value="1"/>
</dbReference>
<dbReference type="Pfam" id="PF02458">
    <property type="entry name" value="Transferase"/>
    <property type="match status" value="1"/>
</dbReference>
<evidence type="ECO:0000256" key="1">
    <source>
        <dbReference type="ARBA" id="ARBA00009861"/>
    </source>
</evidence>
<protein>
    <submittedName>
        <fullName evidence="4">Uncharacterized protein</fullName>
    </submittedName>
</protein>
<gene>
    <name evidence="4" type="ORF">M569_07035</name>
</gene>
<evidence type="ECO:0000313" key="4">
    <source>
        <dbReference type="EMBL" id="EPS67739.1"/>
    </source>
</evidence>
<dbReference type="PANTHER" id="PTHR31642:SF11">
    <property type="entry name" value="SHIKIMATE O-HYDROXYCINNAMOYLTRANSFERASE"/>
    <property type="match status" value="1"/>
</dbReference>
<proteinExistence type="inferred from homology"/>
<sequence length="428" mass="46850">IMKITVVSSTKVLPAAETPRGSLRISNVDLVVPNAHMSTVYFYRPTGASDFFDSGVLKAALAKTLDAFYPVAGRLKREEDGRVVIDCNCEGALFVVAESDGVVDDLCDFTATSEFHRLVPNVDYFSEDISASPILVSQVTYFKCGGVSVGVGTDHRVADGFAGLHLVNTWSDFARGCHATSIPPFLDRTLLRARDHPNPKFPHVEYLPPPQMKSAAAAPETVEAIFKLTRKQIASLKAQHGDNTLSTYVILAAHIWRCACSARALPEDQETQLDIAVNGRSRLRPPLPPAYFGNAIFTATPLSVAGDVTGKPLRHSAAKIQEALWRMDDEYLRSALDYLELRRLELKGLVRGRESFRCPNLGIVSWIRLPVHEADFGWGKPVFMGPAGIGYEGLCYVIPSPADDGSLSVAICLLEDHVEAFRKSLYAM</sequence>
<dbReference type="InterPro" id="IPR023213">
    <property type="entry name" value="CAT-like_dom_sf"/>
</dbReference>
<evidence type="ECO:0000313" key="5">
    <source>
        <dbReference type="Proteomes" id="UP000015453"/>
    </source>
</evidence>
<feature type="non-terminal residue" evidence="4">
    <location>
        <position position="1"/>
    </location>
</feature>
<evidence type="ECO:0000256" key="2">
    <source>
        <dbReference type="ARBA" id="ARBA00022679"/>
    </source>
</evidence>
<dbReference type="OrthoDB" id="671439at2759"/>
<dbReference type="AlphaFoldDB" id="S8CKL4"/>
<keyword evidence="5" id="KW-1185">Reference proteome</keyword>
<keyword evidence="2" id="KW-0808">Transferase</keyword>
<dbReference type="Proteomes" id="UP000015453">
    <property type="component" value="Unassembled WGS sequence"/>
</dbReference>
<dbReference type="SUPFAM" id="SSF52777">
    <property type="entry name" value="CoA-dependent acyltransferases"/>
    <property type="match status" value="1"/>
</dbReference>
<dbReference type="FunFam" id="3.30.559.10:FF:000008">
    <property type="entry name" value="Tryptamine hydroxycinnamoyl transferase"/>
    <property type="match status" value="1"/>
</dbReference>
<dbReference type="EMBL" id="AUSU01002948">
    <property type="protein sequence ID" value="EPS67739.1"/>
    <property type="molecule type" value="Genomic_DNA"/>
</dbReference>
<comment type="caution">
    <text evidence="4">The sequence shown here is derived from an EMBL/GenBank/DDBJ whole genome shotgun (WGS) entry which is preliminary data.</text>
</comment>